<proteinExistence type="predicted"/>
<keyword evidence="6" id="KW-1185">Reference proteome</keyword>
<dbReference type="InterPro" id="IPR027417">
    <property type="entry name" value="P-loop_NTPase"/>
</dbReference>
<dbReference type="SUPFAM" id="SSF52540">
    <property type="entry name" value="P-loop containing nucleoside triphosphate hydrolases"/>
    <property type="match status" value="1"/>
</dbReference>
<reference evidence="5 6" key="1">
    <citation type="submission" date="2020-07" db="EMBL/GenBank/DDBJ databases">
        <title>Sequencing the genomes of 1000 actinobacteria strains.</title>
        <authorList>
            <person name="Klenk H.-P."/>
        </authorList>
    </citation>
    <scope>NUCLEOTIDE SEQUENCE [LARGE SCALE GENOMIC DNA]</scope>
    <source>
        <strain evidence="5 6">DSM 45772</strain>
    </source>
</reference>
<evidence type="ECO:0000259" key="4">
    <source>
        <dbReference type="PROSITE" id="PS50893"/>
    </source>
</evidence>
<dbReference type="Proteomes" id="UP000535890">
    <property type="component" value="Unassembled WGS sequence"/>
</dbReference>
<evidence type="ECO:0000256" key="3">
    <source>
        <dbReference type="SAM" id="Phobius"/>
    </source>
</evidence>
<keyword evidence="3" id="KW-1133">Transmembrane helix</keyword>
<comment type="caution">
    <text evidence="5">The sequence shown here is derived from an EMBL/GenBank/DDBJ whole genome shotgun (WGS) entry which is preliminary data.</text>
</comment>
<dbReference type="PANTHER" id="PTHR43869">
    <property type="entry name" value="GLYCINE BETAINE/PROLINE BETAINE TRANSPORT SYSTEM ATP-BINDING PROTEIN PROV"/>
    <property type="match status" value="1"/>
</dbReference>
<keyword evidence="2 5" id="KW-0067">ATP-binding</keyword>
<dbReference type="InterPro" id="IPR003439">
    <property type="entry name" value="ABC_transporter-like_ATP-bd"/>
</dbReference>
<dbReference type="PROSITE" id="PS50893">
    <property type="entry name" value="ABC_TRANSPORTER_2"/>
    <property type="match status" value="1"/>
</dbReference>
<dbReference type="EMBL" id="JACCBN010000001">
    <property type="protein sequence ID" value="NYD38797.1"/>
    <property type="molecule type" value="Genomic_DNA"/>
</dbReference>
<organism evidence="5 6">
    <name type="scientific">Actinomycetospora corticicola</name>
    <dbReference type="NCBI Taxonomy" id="663602"/>
    <lineage>
        <taxon>Bacteria</taxon>
        <taxon>Bacillati</taxon>
        <taxon>Actinomycetota</taxon>
        <taxon>Actinomycetes</taxon>
        <taxon>Pseudonocardiales</taxon>
        <taxon>Pseudonocardiaceae</taxon>
        <taxon>Actinomycetospora</taxon>
    </lineage>
</organism>
<dbReference type="AlphaFoldDB" id="A0A7Y9J7R4"/>
<dbReference type="InterPro" id="IPR003593">
    <property type="entry name" value="AAA+_ATPase"/>
</dbReference>
<keyword evidence="3" id="KW-0812">Transmembrane</keyword>
<accession>A0A7Y9J7R4</accession>
<evidence type="ECO:0000313" key="5">
    <source>
        <dbReference type="EMBL" id="NYD38797.1"/>
    </source>
</evidence>
<dbReference type="Gene3D" id="3.40.50.300">
    <property type="entry name" value="P-loop containing nucleotide triphosphate hydrolases"/>
    <property type="match status" value="1"/>
</dbReference>
<dbReference type="GO" id="GO:0005524">
    <property type="term" value="F:ATP binding"/>
    <property type="evidence" value="ECO:0007669"/>
    <property type="project" value="UniProtKB-KW"/>
</dbReference>
<dbReference type="GO" id="GO:0016887">
    <property type="term" value="F:ATP hydrolysis activity"/>
    <property type="evidence" value="ECO:0007669"/>
    <property type="project" value="InterPro"/>
</dbReference>
<dbReference type="SMART" id="SM00382">
    <property type="entry name" value="AAA"/>
    <property type="match status" value="1"/>
</dbReference>
<evidence type="ECO:0000256" key="2">
    <source>
        <dbReference type="ARBA" id="ARBA00022840"/>
    </source>
</evidence>
<feature type="domain" description="ABC transporter" evidence="4">
    <location>
        <begin position="8"/>
        <end position="248"/>
    </location>
</feature>
<keyword evidence="1" id="KW-0547">Nucleotide-binding</keyword>
<dbReference type="RefSeq" id="WP_179796188.1">
    <property type="nucleotide sequence ID" value="NZ_BAABHP010000005.1"/>
</dbReference>
<evidence type="ECO:0000256" key="1">
    <source>
        <dbReference type="ARBA" id="ARBA00022741"/>
    </source>
</evidence>
<name>A0A7Y9J7R4_9PSEU</name>
<gene>
    <name evidence="5" type="ORF">BJ983_004899</name>
</gene>
<sequence>MRAAAPGMRLTGITTVIDDSPVLHRLGLDVPAGEITVVMGPSGAGKTTVVRHLTGLLEPDRGTVEIGGRDVWGSGPDGLREIRNGMGVLLGGSSLFDSSLFASLTAYENLDYVLKHHGFGEAEREQRAMAMLHDLALDGVASSLPDAMPAHARRRLGLARALVADRPALILDDIDVCLDAAHSPRILAALAGWRERTQGTLLLTTHNIRLARELGDHLAILCNGRIITTGSAAELLNGIDSNEDFDHRFRVSDFLGPPRMADILADRERDRESRRGLQMTIDPMMVRAAIIGIVVVTLVVMTLTLAHLI</sequence>
<dbReference type="Pfam" id="PF00005">
    <property type="entry name" value="ABC_tran"/>
    <property type="match status" value="1"/>
</dbReference>
<dbReference type="InterPro" id="IPR051921">
    <property type="entry name" value="ABC_osmolyte_uptake_ATP-bind"/>
</dbReference>
<feature type="transmembrane region" description="Helical" evidence="3">
    <location>
        <begin position="284"/>
        <end position="308"/>
    </location>
</feature>
<keyword evidence="3" id="KW-0472">Membrane</keyword>
<protein>
    <submittedName>
        <fullName evidence="5">Phospholipid/cholesterol/gamma-HCH transport system ATP-binding protein</fullName>
    </submittedName>
</protein>
<evidence type="ECO:0000313" key="6">
    <source>
        <dbReference type="Proteomes" id="UP000535890"/>
    </source>
</evidence>
<dbReference type="PANTHER" id="PTHR43869:SF1">
    <property type="entry name" value="GLYCINE BETAINE_PROLINE BETAINE TRANSPORT SYSTEM ATP-BINDING PROTEIN PROV"/>
    <property type="match status" value="1"/>
</dbReference>